<reference evidence="1 2" key="1">
    <citation type="submission" date="2018-06" db="EMBL/GenBank/DDBJ databases">
        <title>Genomic Encyclopedia of Archaeal and Bacterial Type Strains, Phase II (KMG-II): from individual species to whole genera.</title>
        <authorList>
            <person name="Goeker M."/>
        </authorList>
    </citation>
    <scope>NUCLEOTIDE SEQUENCE [LARGE SCALE GENOMIC DNA]</scope>
    <source>
        <strain evidence="1 2">ATCC BAA-1881</strain>
    </source>
</reference>
<evidence type="ECO:0000313" key="2">
    <source>
        <dbReference type="Proteomes" id="UP000248806"/>
    </source>
</evidence>
<dbReference type="Proteomes" id="UP000248806">
    <property type="component" value="Unassembled WGS sequence"/>
</dbReference>
<dbReference type="RefSeq" id="WP_211326418.1">
    <property type="nucleotide sequence ID" value="NZ_QKUF01000048.1"/>
</dbReference>
<dbReference type="AlphaFoldDB" id="A0A326TTX4"/>
<sequence>MEKQEALWYRHASFFMLRSPVLSTNTFFKHFPLQIRINVKHAIVLF</sequence>
<organism evidence="1 2">
    <name type="scientific">Thermosporothrix hazakensis</name>
    <dbReference type="NCBI Taxonomy" id="644383"/>
    <lineage>
        <taxon>Bacteria</taxon>
        <taxon>Bacillati</taxon>
        <taxon>Chloroflexota</taxon>
        <taxon>Ktedonobacteria</taxon>
        <taxon>Ktedonobacterales</taxon>
        <taxon>Thermosporotrichaceae</taxon>
        <taxon>Thermosporothrix</taxon>
    </lineage>
</organism>
<dbReference type="EMBL" id="QKUF01000048">
    <property type="protein sequence ID" value="PZW19355.1"/>
    <property type="molecule type" value="Genomic_DNA"/>
</dbReference>
<gene>
    <name evidence="1" type="ORF">EI42_06109</name>
</gene>
<name>A0A326TTX4_THEHA</name>
<comment type="caution">
    <text evidence="1">The sequence shown here is derived from an EMBL/GenBank/DDBJ whole genome shotgun (WGS) entry which is preliminary data.</text>
</comment>
<accession>A0A326TTX4</accession>
<proteinExistence type="predicted"/>
<protein>
    <submittedName>
        <fullName evidence="1">Uncharacterized protein</fullName>
    </submittedName>
</protein>
<evidence type="ECO:0000313" key="1">
    <source>
        <dbReference type="EMBL" id="PZW19355.1"/>
    </source>
</evidence>
<keyword evidence="2" id="KW-1185">Reference proteome</keyword>